<proteinExistence type="predicted"/>
<dbReference type="Gene3D" id="3.40.50.300">
    <property type="entry name" value="P-loop containing nucleotide triphosphate hydrolases"/>
    <property type="match status" value="1"/>
</dbReference>
<dbReference type="InterPro" id="IPR003495">
    <property type="entry name" value="CobW/HypB/UreG_nucleotide-bd"/>
</dbReference>
<evidence type="ECO:0000313" key="4">
    <source>
        <dbReference type="Proteomes" id="UP000009328"/>
    </source>
</evidence>
<feature type="compositionally biased region" description="Basic and acidic residues" evidence="1">
    <location>
        <begin position="542"/>
        <end position="562"/>
    </location>
</feature>
<feature type="region of interest" description="Disordered" evidence="1">
    <location>
        <begin position="336"/>
        <end position="383"/>
    </location>
</feature>
<dbReference type="eggNOG" id="KOG2743">
    <property type="taxonomic scope" value="Eukaryota"/>
</dbReference>
<dbReference type="InParanoid" id="K0K829"/>
<feature type="domain" description="CobW C-terminal" evidence="2">
    <location>
        <begin position="301"/>
        <end position="490"/>
    </location>
</feature>
<dbReference type="Proteomes" id="UP000009328">
    <property type="component" value="Unassembled WGS sequence"/>
</dbReference>
<sequence>MVSKVKKPIPVTLLSGFLGSGKTTLLEHILTAKHGLKIAVVINDMSSLNIDAALISDHKVTKKQEKLIQLQNGCICCTLRGDLLEELVTLARSGKYQYIVIESTGISEPMQVAETFTTEFTEQLLKQNMEDEAVSQDETKILKEIIDAGGLTKLASLDTCVTVVDAVNFIENFETTEFLADRYGENGQGENERTITDLMVDQIEFSDVIIINKSSSVSKSTKTKIEKIIKNLNPVAKVITTDYSKVELNEIINTGKYDFDKASSSAGWLQSIQEMTLRDGKFGEDQKGRLAPKPETEEYGINNFVYTSRKPFHPKRLYECIRDKFLVIEQNAYIDDEEDDKENLQNESNEESDSEEENAQSDEEDEENGQSDEEDDDPDQDEDDFTQQEIIANKKASPFGPLLRSKGFFWLASRYIVRGEWSSAGAMLTLKGGIPWFAITGEQFWPEDPLARQLIKKDYHGKYDDRRQELVFIGLSIDQKALTKELDSCLLTDLEFKTFEKITDSKKNIIEIEKALQKEFEDGFEDWIKFDDDDGGDDGDVDEKQIVDTIKEKSNHGHDHTHNSTTKANIQN</sequence>
<feature type="region of interest" description="Disordered" evidence="1">
    <location>
        <begin position="532"/>
        <end position="572"/>
    </location>
</feature>
<dbReference type="AlphaFoldDB" id="K0K829"/>
<evidence type="ECO:0000259" key="2">
    <source>
        <dbReference type="SMART" id="SM00833"/>
    </source>
</evidence>
<dbReference type="CDD" id="cd03112">
    <property type="entry name" value="CobW-like"/>
    <property type="match status" value="1"/>
</dbReference>
<dbReference type="SUPFAM" id="SSF90002">
    <property type="entry name" value="Hypothetical protein YjiA, C-terminal domain"/>
    <property type="match status" value="1"/>
</dbReference>
<dbReference type="EMBL" id="CAIF01000008">
    <property type="protein sequence ID" value="CCH40975.1"/>
    <property type="molecule type" value="Genomic_DNA"/>
</dbReference>
<comment type="caution">
    <text evidence="3">The sequence shown here is derived from an EMBL/GenBank/DDBJ whole genome shotgun (WGS) entry which is preliminary data.</text>
</comment>
<feature type="compositionally biased region" description="Acidic residues" evidence="1">
    <location>
        <begin position="532"/>
        <end position="541"/>
    </location>
</feature>
<name>K0K829_WICCF</name>
<dbReference type="SUPFAM" id="SSF52540">
    <property type="entry name" value="P-loop containing nucleoside triphosphate hydrolases"/>
    <property type="match status" value="1"/>
</dbReference>
<dbReference type="Pfam" id="PF07683">
    <property type="entry name" value="CobW_C"/>
    <property type="match status" value="1"/>
</dbReference>
<dbReference type="PANTHER" id="PTHR43603">
    <property type="entry name" value="COBW DOMAIN-CONTAINING PROTEIN DDB_G0274527"/>
    <property type="match status" value="1"/>
</dbReference>
<gene>
    <name evidence="3" type="ORF">BN7_509</name>
</gene>
<dbReference type="PANTHER" id="PTHR43603:SF1">
    <property type="entry name" value="ZINC-REGULATED GTPASE METALLOPROTEIN ACTIVATOR 1"/>
    <property type="match status" value="1"/>
</dbReference>
<keyword evidence="4" id="KW-1185">Reference proteome</keyword>
<organism evidence="3 4">
    <name type="scientific">Wickerhamomyces ciferrii (strain ATCC 14091 / BCRC 22168 / CBS 111 / JCM 3599 / NBRC 0793 / NRRL Y-1031 F-60-10)</name>
    <name type="common">Yeast</name>
    <name type="synonym">Pichia ciferrii</name>
    <dbReference type="NCBI Taxonomy" id="1206466"/>
    <lineage>
        <taxon>Eukaryota</taxon>
        <taxon>Fungi</taxon>
        <taxon>Dikarya</taxon>
        <taxon>Ascomycota</taxon>
        <taxon>Saccharomycotina</taxon>
        <taxon>Saccharomycetes</taxon>
        <taxon>Phaffomycetales</taxon>
        <taxon>Wickerhamomycetaceae</taxon>
        <taxon>Wickerhamomyces</taxon>
    </lineage>
</organism>
<feature type="compositionally biased region" description="Acidic residues" evidence="1">
    <location>
        <begin position="348"/>
        <end position="383"/>
    </location>
</feature>
<dbReference type="Pfam" id="PF02492">
    <property type="entry name" value="cobW"/>
    <property type="match status" value="1"/>
</dbReference>
<protein>
    <submittedName>
        <fullName evidence="3">Metal chaperone</fullName>
    </submittedName>
</protein>
<dbReference type="SMART" id="SM00833">
    <property type="entry name" value="CobW_C"/>
    <property type="match status" value="1"/>
</dbReference>
<reference evidence="3 4" key="1">
    <citation type="journal article" date="2012" name="Eukaryot. Cell">
        <title>Draft genome sequence of Wickerhamomyces ciferrii NRRL Y-1031 F-60-10.</title>
        <authorList>
            <person name="Schneider J."/>
            <person name="Andrea H."/>
            <person name="Blom J."/>
            <person name="Jaenicke S."/>
            <person name="Ruckert C."/>
            <person name="Schorsch C."/>
            <person name="Szczepanowski R."/>
            <person name="Farwick M."/>
            <person name="Goesmann A."/>
            <person name="Puhler A."/>
            <person name="Schaffer S."/>
            <person name="Tauch A."/>
            <person name="Kohler T."/>
            <person name="Brinkrolf K."/>
        </authorList>
    </citation>
    <scope>NUCLEOTIDE SEQUENCE [LARGE SCALE GENOMIC DNA]</scope>
    <source>
        <strain evidence="4">ATCC 14091 / BCRC 22168 / CBS 111 / JCM 3599 / NBRC 0793 / NRRL Y-1031 F-60-10</strain>
    </source>
</reference>
<evidence type="ECO:0000256" key="1">
    <source>
        <dbReference type="SAM" id="MobiDB-lite"/>
    </source>
</evidence>
<accession>K0K829</accession>
<dbReference type="InterPro" id="IPR027417">
    <property type="entry name" value="P-loop_NTPase"/>
</dbReference>
<dbReference type="InterPro" id="IPR011629">
    <property type="entry name" value="CobW-like_C"/>
</dbReference>
<dbReference type="InterPro" id="IPR051927">
    <property type="entry name" value="Zn_Chap_cDPG_Synth"/>
</dbReference>
<dbReference type="STRING" id="1206466.K0K829"/>
<evidence type="ECO:0000313" key="3">
    <source>
        <dbReference type="EMBL" id="CCH40975.1"/>
    </source>
</evidence>
<dbReference type="HOGENOM" id="CLU_017452_2_1_1"/>
<feature type="compositionally biased region" description="Polar residues" evidence="1">
    <location>
        <begin position="563"/>
        <end position="572"/>
    </location>
</feature>